<sequence>MITPLTNSFLTNPVPLQLSLHLCSHSCMYCFSILNNPKRKADIKKILSVLKNHKTRNDITCFFLREKYPVLISNNVDPFSKNNHELTNQILDVLIDLNIPVQINTRGGYGWQEASEKLKPSLWYVSVPYSDDEVRKLYEPAAPSLDERFDMVKEIMKKHKVMIGINPFDVQFSENHKKIIDQYSEIGIKYFWVNAFHLNYKQQANLTDRQKEILGEDLLTRGAKKEFPTETIELYLAIKAYAEEKGCTIVGTPSGHYEPYFEDLYSVYPKTMPTQNDFFKWCEENKKEGDFISFSEFYDFFAPLLPVIEGNISSYIYNKSNLDDKTYNKKMRLTNVLHPYWDSKAGLNLAKYYPVFSWVKKQTERKLDWVKDPDGDRMLMYHPNNYNTKEYLILE</sequence>
<dbReference type="RefSeq" id="WP_139367897.1">
    <property type="nucleotide sequence ID" value="NZ_CP014339.1"/>
</dbReference>
<reference evidence="4 5" key="1">
    <citation type="submission" date="2018-06" db="EMBL/GenBank/DDBJ databases">
        <authorList>
            <consortium name="Pathogen Informatics"/>
            <person name="Doyle S."/>
        </authorList>
    </citation>
    <scope>NUCLEOTIDE SEQUENCE [LARGE SCALE GENOMIC DNA]</scope>
    <source>
        <strain evidence="4 5">NCTC10588</strain>
    </source>
</reference>
<keyword evidence="3" id="KW-0411">Iron-sulfur</keyword>
<evidence type="ECO:0000256" key="2">
    <source>
        <dbReference type="ARBA" id="ARBA00023004"/>
    </source>
</evidence>
<protein>
    <recommendedName>
        <fullName evidence="6">Radical SAM protein</fullName>
    </recommendedName>
</protein>
<organism evidence="4 5">
    <name type="scientific">Elizabethkingia anophelis</name>
    <dbReference type="NCBI Taxonomy" id="1117645"/>
    <lineage>
        <taxon>Bacteria</taxon>
        <taxon>Pseudomonadati</taxon>
        <taxon>Bacteroidota</taxon>
        <taxon>Flavobacteriia</taxon>
        <taxon>Flavobacteriales</taxon>
        <taxon>Weeksellaceae</taxon>
        <taxon>Elizabethkingia</taxon>
    </lineage>
</organism>
<dbReference type="GO" id="GO:0051536">
    <property type="term" value="F:iron-sulfur cluster binding"/>
    <property type="evidence" value="ECO:0007669"/>
    <property type="project" value="UniProtKB-KW"/>
</dbReference>
<dbReference type="InterPro" id="IPR058240">
    <property type="entry name" value="rSAM_sf"/>
</dbReference>
<dbReference type="GO" id="GO:0046872">
    <property type="term" value="F:metal ion binding"/>
    <property type="evidence" value="ECO:0007669"/>
    <property type="project" value="UniProtKB-KW"/>
</dbReference>
<dbReference type="EMBL" id="UFYD01000001">
    <property type="protein sequence ID" value="STC97821.1"/>
    <property type="molecule type" value="Genomic_DNA"/>
</dbReference>
<dbReference type="InterPro" id="IPR040086">
    <property type="entry name" value="MJ0683-like"/>
</dbReference>
<evidence type="ECO:0008006" key="6">
    <source>
        <dbReference type="Google" id="ProtNLM"/>
    </source>
</evidence>
<accession>A0A7Z7LUP9</accession>
<evidence type="ECO:0000313" key="4">
    <source>
        <dbReference type="EMBL" id="STC97821.1"/>
    </source>
</evidence>
<name>A0A7Z7LUP9_9FLAO</name>
<keyword evidence="2" id="KW-0408">Iron</keyword>
<proteinExistence type="predicted"/>
<dbReference type="SUPFAM" id="SSF102114">
    <property type="entry name" value="Radical SAM enzymes"/>
    <property type="match status" value="1"/>
</dbReference>
<keyword evidence="1" id="KW-0479">Metal-binding</keyword>
<dbReference type="Proteomes" id="UP000254876">
    <property type="component" value="Unassembled WGS sequence"/>
</dbReference>
<dbReference type="PANTHER" id="PTHR43432:SF3">
    <property type="entry name" value="SLR0285 PROTEIN"/>
    <property type="match status" value="1"/>
</dbReference>
<evidence type="ECO:0000256" key="3">
    <source>
        <dbReference type="ARBA" id="ARBA00023014"/>
    </source>
</evidence>
<evidence type="ECO:0000313" key="5">
    <source>
        <dbReference type="Proteomes" id="UP000254876"/>
    </source>
</evidence>
<gene>
    <name evidence="4" type="ORF">NCTC10588_00982</name>
</gene>
<dbReference type="PANTHER" id="PTHR43432">
    <property type="entry name" value="SLR0285 PROTEIN"/>
    <property type="match status" value="1"/>
</dbReference>
<comment type="caution">
    <text evidence="4">The sequence shown here is derived from an EMBL/GenBank/DDBJ whole genome shotgun (WGS) entry which is preliminary data.</text>
</comment>
<evidence type="ECO:0000256" key="1">
    <source>
        <dbReference type="ARBA" id="ARBA00022723"/>
    </source>
</evidence>
<dbReference type="AlphaFoldDB" id="A0A7Z7LUP9"/>